<reference evidence="2 3" key="1">
    <citation type="journal article" date="2012" name="Appl. Environ. Microbiol.">
        <title>Short-read sequencing for genomic analysis of the brown rot fungus Fibroporia radiculosa.</title>
        <authorList>
            <person name="Tang J.D."/>
            <person name="Perkins A.D."/>
            <person name="Sonstegard T.S."/>
            <person name="Schroeder S.G."/>
            <person name="Burgess S.C."/>
            <person name="Diehl S.V."/>
        </authorList>
    </citation>
    <scope>NUCLEOTIDE SEQUENCE [LARGE SCALE GENOMIC DNA]</scope>
    <source>
        <strain evidence="2 3">TFFH 294</strain>
    </source>
</reference>
<feature type="region of interest" description="Disordered" evidence="1">
    <location>
        <begin position="575"/>
        <end position="609"/>
    </location>
</feature>
<dbReference type="OrthoDB" id="2753421at2759"/>
<accession>J4I8U9</accession>
<dbReference type="RefSeq" id="XP_012179324.1">
    <property type="nucleotide sequence ID" value="XM_012323934.1"/>
</dbReference>
<dbReference type="SUPFAM" id="SSF48403">
    <property type="entry name" value="Ankyrin repeat"/>
    <property type="match status" value="1"/>
</dbReference>
<dbReference type="Proteomes" id="UP000006352">
    <property type="component" value="Unassembled WGS sequence"/>
</dbReference>
<dbReference type="InParanoid" id="J4I8U9"/>
<evidence type="ECO:0000256" key="1">
    <source>
        <dbReference type="SAM" id="MobiDB-lite"/>
    </source>
</evidence>
<dbReference type="AlphaFoldDB" id="J4I8U9"/>
<dbReference type="STRING" id="599839.J4I8U9"/>
<protein>
    <submittedName>
        <fullName evidence="2">Uncharacterized protein</fullName>
    </submittedName>
</protein>
<dbReference type="Gene3D" id="1.25.40.20">
    <property type="entry name" value="Ankyrin repeat-containing domain"/>
    <property type="match status" value="1"/>
</dbReference>
<name>J4I8U9_9APHY</name>
<gene>
    <name evidence="2" type="ORF">FIBRA_02067</name>
</gene>
<proteinExistence type="predicted"/>
<dbReference type="EMBL" id="HE796962">
    <property type="protein sequence ID" value="CCM00041.1"/>
    <property type="molecule type" value="Genomic_DNA"/>
</dbReference>
<feature type="compositionally biased region" description="Acidic residues" evidence="1">
    <location>
        <begin position="586"/>
        <end position="609"/>
    </location>
</feature>
<organism evidence="2 3">
    <name type="scientific">Fibroporia radiculosa</name>
    <dbReference type="NCBI Taxonomy" id="599839"/>
    <lineage>
        <taxon>Eukaryota</taxon>
        <taxon>Fungi</taxon>
        <taxon>Dikarya</taxon>
        <taxon>Basidiomycota</taxon>
        <taxon>Agaricomycotina</taxon>
        <taxon>Agaricomycetes</taxon>
        <taxon>Polyporales</taxon>
        <taxon>Fibroporiaceae</taxon>
        <taxon>Fibroporia</taxon>
    </lineage>
</organism>
<dbReference type="GeneID" id="24094952"/>
<keyword evidence="3" id="KW-1185">Reference proteome</keyword>
<evidence type="ECO:0000313" key="2">
    <source>
        <dbReference type="EMBL" id="CCM00041.1"/>
    </source>
</evidence>
<sequence length="609" mass="68839">MAASPQSAQSPEFDLSECSISFSTLPHPEYPNILIHLTAKVEHPIHKTIATLSALQIVRWRCGDQFLRIMDEESQELHEFSVKLFDKNGHLKPELVDDEYHRGSGCWGREMNRGTIIYVEDVRVVTQFRHRGVGSWALKKFVRSSFVNESAFIVAWPTPIKRPADEGQWKAERCKLVKFFRKARYSNGFRRIGRTSFLAYAADPGHPSHRLPAENDVEAHDVLFVPEDPGTTSVDTADPAHHARYPLHHAIATEVISSPSFQFFRPMPTQVPQGPGIGTIIREAYTKSPSSIRARDENGLTPLHIASGLSAVGAVEALLSLPKESGVYEDLKRRDNTDGVTPLEACTAHMRSNKEFSETMLGRWQGYNANDLKIEYMLRSAAGERITDSLQEWTRKRKLGCTCGQCADGWLSPRMRCRLYHSAVFYFDTMGMETSMLSRGRHLSSIERSSLLGVDHLPPLTRMNITKRFYEQYCRVVEAVAAMFRKDAGSPDVTAVRQALTTMRGIDEFFLYGGRIEHALDLVTASARDQSPVGDSTWDDMVEEDDDESVWDGYKSMPKCANDLEFALVRERLGLDPDQPWGPYFEYEDEDEDEEGMDGDGFSDEFTDD</sequence>
<dbReference type="InterPro" id="IPR036770">
    <property type="entry name" value="Ankyrin_rpt-contain_sf"/>
</dbReference>
<dbReference type="HOGENOM" id="CLU_461560_0_0_1"/>
<evidence type="ECO:0000313" key="3">
    <source>
        <dbReference type="Proteomes" id="UP000006352"/>
    </source>
</evidence>